<sequence length="158" mass="18462">MKRAISKFEVFGSLMWTAIWATLYFYADRLIGIYRGGREGLEFKIPTFNQDVLLEYWPVVVVIIVLEVALAFYKLIIGQWTKRMAIFNTVLELFSTIVFIFILLNPNLLQQEFVRFMTDLFSISAEQFTNWLLGGIIIVFVFYAGMSIYDGIRKSRIQ</sequence>
<evidence type="ECO:0000256" key="1">
    <source>
        <dbReference type="SAM" id="Phobius"/>
    </source>
</evidence>
<dbReference type="EMBL" id="JAJODE010000030">
    <property type="protein sequence ID" value="MCD4839424.1"/>
    <property type="molecule type" value="Genomic_DNA"/>
</dbReference>
<comment type="caution">
    <text evidence="2">The sequence shown here is derived from an EMBL/GenBank/DDBJ whole genome shotgun (WGS) entry which is preliminary data.</text>
</comment>
<name>A0ABS8QJI3_9BACI</name>
<keyword evidence="1" id="KW-1133">Transmembrane helix</keyword>
<gene>
    <name evidence="2" type="ORF">LRS37_11135</name>
</gene>
<keyword evidence="3" id="KW-1185">Reference proteome</keyword>
<proteinExistence type="predicted"/>
<feature type="transmembrane region" description="Helical" evidence="1">
    <location>
        <begin position="128"/>
        <end position="149"/>
    </location>
</feature>
<evidence type="ECO:0000313" key="2">
    <source>
        <dbReference type="EMBL" id="MCD4839424.1"/>
    </source>
</evidence>
<feature type="transmembrane region" description="Helical" evidence="1">
    <location>
        <begin position="85"/>
        <end position="108"/>
    </location>
</feature>
<reference evidence="2 3" key="1">
    <citation type="journal article" date="2023" name="Antonie Van Leeuwenhoek">
        <title>Unveiling the genomic potential of a novel thermostable glycoside hydrolases producing Neobacillus sedimentimangrovi UE25.</title>
        <authorList>
            <person name="Ejaz U."/>
            <person name="Saleem F."/>
            <person name="Rashid R."/>
            <person name="Hasan K.A."/>
            <person name="Syed M.N."/>
            <person name="Sohail M."/>
        </authorList>
    </citation>
    <scope>NUCLEOTIDE SEQUENCE [LARGE SCALE GENOMIC DNA]</scope>
    <source>
        <strain evidence="2 3">UE25</strain>
    </source>
</reference>
<evidence type="ECO:0000313" key="3">
    <source>
        <dbReference type="Proteomes" id="UP001162836"/>
    </source>
</evidence>
<keyword evidence="1" id="KW-0812">Transmembrane</keyword>
<feature type="transmembrane region" description="Helical" evidence="1">
    <location>
        <begin position="7"/>
        <end position="27"/>
    </location>
</feature>
<keyword evidence="1" id="KW-0472">Membrane</keyword>
<organism evidence="2 3">
    <name type="scientific">Neobacillus sedimentimangrovi</name>
    <dbReference type="NCBI Taxonomy" id="2699460"/>
    <lineage>
        <taxon>Bacteria</taxon>
        <taxon>Bacillati</taxon>
        <taxon>Bacillota</taxon>
        <taxon>Bacilli</taxon>
        <taxon>Bacillales</taxon>
        <taxon>Bacillaceae</taxon>
        <taxon>Neobacillus</taxon>
    </lineage>
</organism>
<accession>A0ABS8QJI3</accession>
<dbReference type="Proteomes" id="UP001162836">
    <property type="component" value="Unassembled WGS sequence"/>
</dbReference>
<feature type="transmembrane region" description="Helical" evidence="1">
    <location>
        <begin position="56"/>
        <end position="73"/>
    </location>
</feature>
<protein>
    <submittedName>
        <fullName evidence="2">Uncharacterized protein</fullName>
    </submittedName>
</protein>